<protein>
    <recommendedName>
        <fullName evidence="4">Ubiquitin-like protease family profile domain-containing protein</fullName>
    </recommendedName>
</protein>
<comment type="similarity">
    <text evidence="1">Belongs to the peptidase C48 family.</text>
</comment>
<keyword evidence="2" id="KW-0645">Protease</keyword>
<dbReference type="Proteomes" id="UP000224567">
    <property type="component" value="Unassembled WGS sequence"/>
</dbReference>
<keyword evidence="6" id="KW-1185">Reference proteome</keyword>
<evidence type="ECO:0000259" key="4">
    <source>
        <dbReference type="PROSITE" id="PS50600"/>
    </source>
</evidence>
<evidence type="ECO:0000313" key="6">
    <source>
        <dbReference type="Proteomes" id="UP000224567"/>
    </source>
</evidence>
<evidence type="ECO:0000256" key="3">
    <source>
        <dbReference type="ARBA" id="ARBA00022801"/>
    </source>
</evidence>
<dbReference type="PANTHER" id="PTHR31470">
    <property type="entry name" value="CYSTEINE PROTEINASES SUPERFAMILY PROTEIN-RELATED-RELATED"/>
    <property type="match status" value="1"/>
</dbReference>
<proteinExistence type="inferred from homology"/>
<reference evidence="5 6" key="1">
    <citation type="journal article" date="2017" name="Genome Biol.">
        <title>New reference genome sequences of hot pepper reveal the massive evolution of plant disease-resistance genes by retroduplication.</title>
        <authorList>
            <person name="Kim S."/>
            <person name="Park J."/>
            <person name="Yeom S.I."/>
            <person name="Kim Y.M."/>
            <person name="Seo E."/>
            <person name="Kim K.T."/>
            <person name="Kim M.S."/>
            <person name="Lee J.M."/>
            <person name="Cheong K."/>
            <person name="Shin H.S."/>
            <person name="Kim S.B."/>
            <person name="Han K."/>
            <person name="Lee J."/>
            <person name="Park M."/>
            <person name="Lee H.A."/>
            <person name="Lee H.Y."/>
            <person name="Lee Y."/>
            <person name="Oh S."/>
            <person name="Lee J.H."/>
            <person name="Choi E."/>
            <person name="Choi E."/>
            <person name="Lee S.E."/>
            <person name="Jeon J."/>
            <person name="Kim H."/>
            <person name="Choi G."/>
            <person name="Song H."/>
            <person name="Lee J."/>
            <person name="Lee S.C."/>
            <person name="Kwon J.K."/>
            <person name="Lee H.Y."/>
            <person name="Koo N."/>
            <person name="Hong Y."/>
            <person name="Kim R.W."/>
            <person name="Kang W.H."/>
            <person name="Huh J.H."/>
            <person name="Kang B.C."/>
            <person name="Yang T.J."/>
            <person name="Lee Y.H."/>
            <person name="Bennetzen J.L."/>
            <person name="Choi D."/>
        </authorList>
    </citation>
    <scope>NUCLEOTIDE SEQUENCE [LARGE SCALE GENOMIC DNA]</scope>
    <source>
        <strain evidence="6">cv. PBC81</strain>
    </source>
</reference>
<sequence length="176" mass="20375">MTSKRAFIPSKRISYPYTLLEIKVAKRIRKEIFKASSSIGKSKITTPLSLSCTFDQYTRATGEKHELKKHFGWLTWHLVDELYIPINYGDDFNWVLAVVALTERRIQVYDSMLRRRHFGPLSEIQKLAKILPTYLDMSEFLDQKGVFLMRGSSGQLHLKTVTMANSFKPKQTGMPQ</sequence>
<dbReference type="Pfam" id="PF02902">
    <property type="entry name" value="Peptidase_C48"/>
    <property type="match status" value="1"/>
</dbReference>
<evidence type="ECO:0000256" key="2">
    <source>
        <dbReference type="ARBA" id="ARBA00022670"/>
    </source>
</evidence>
<gene>
    <name evidence="5" type="ORF">CQW23_24123</name>
</gene>
<evidence type="ECO:0000313" key="5">
    <source>
        <dbReference type="EMBL" id="PHT36423.1"/>
    </source>
</evidence>
<keyword evidence="3" id="KW-0378">Hydrolase</keyword>
<dbReference type="GO" id="GO:0008234">
    <property type="term" value="F:cysteine-type peptidase activity"/>
    <property type="evidence" value="ECO:0007669"/>
    <property type="project" value="InterPro"/>
</dbReference>
<accession>A0A2G2VTZ6</accession>
<dbReference type="AlphaFoldDB" id="A0A2G2VTZ6"/>
<dbReference type="OrthoDB" id="1680482at2759"/>
<dbReference type="EMBL" id="MLFT02000010">
    <property type="protein sequence ID" value="PHT36423.1"/>
    <property type="molecule type" value="Genomic_DNA"/>
</dbReference>
<dbReference type="SUPFAM" id="SSF54001">
    <property type="entry name" value="Cysteine proteinases"/>
    <property type="match status" value="1"/>
</dbReference>
<feature type="domain" description="Ubiquitin-like protease family profile" evidence="4">
    <location>
        <begin position="1"/>
        <end position="176"/>
    </location>
</feature>
<dbReference type="InterPro" id="IPR038765">
    <property type="entry name" value="Papain-like_cys_pep_sf"/>
</dbReference>
<comment type="caution">
    <text evidence="5">The sequence shown here is derived from an EMBL/GenBank/DDBJ whole genome shotgun (WGS) entry which is preliminary data.</text>
</comment>
<dbReference type="GO" id="GO:0006508">
    <property type="term" value="P:proteolysis"/>
    <property type="evidence" value="ECO:0007669"/>
    <property type="project" value="UniProtKB-KW"/>
</dbReference>
<evidence type="ECO:0000256" key="1">
    <source>
        <dbReference type="ARBA" id="ARBA00005234"/>
    </source>
</evidence>
<name>A0A2G2VTZ6_CAPBA</name>
<dbReference type="Gene3D" id="3.40.395.10">
    <property type="entry name" value="Adenoviral Proteinase, Chain A"/>
    <property type="match status" value="1"/>
</dbReference>
<organism evidence="5 6">
    <name type="scientific">Capsicum baccatum</name>
    <name type="common">Peruvian pepper</name>
    <dbReference type="NCBI Taxonomy" id="33114"/>
    <lineage>
        <taxon>Eukaryota</taxon>
        <taxon>Viridiplantae</taxon>
        <taxon>Streptophyta</taxon>
        <taxon>Embryophyta</taxon>
        <taxon>Tracheophyta</taxon>
        <taxon>Spermatophyta</taxon>
        <taxon>Magnoliopsida</taxon>
        <taxon>eudicotyledons</taxon>
        <taxon>Gunneridae</taxon>
        <taxon>Pentapetalae</taxon>
        <taxon>asterids</taxon>
        <taxon>lamiids</taxon>
        <taxon>Solanales</taxon>
        <taxon>Solanaceae</taxon>
        <taxon>Solanoideae</taxon>
        <taxon>Capsiceae</taxon>
        <taxon>Capsicum</taxon>
    </lineage>
</organism>
<dbReference type="PANTHER" id="PTHR31470:SF46">
    <property type="entry name" value="ULP1 PROTEASE FAMILY, C-TERMINAL CATALYTIC DOMAIN CONTAINING PROTEIN"/>
    <property type="match status" value="1"/>
</dbReference>
<dbReference type="InterPro" id="IPR003653">
    <property type="entry name" value="Peptidase_C48_C"/>
</dbReference>
<reference evidence="6" key="2">
    <citation type="journal article" date="2017" name="J. Anim. Genet.">
        <title>Multiple reference genome sequences of hot pepper reveal the massive evolution of plant disease resistance genes by retroduplication.</title>
        <authorList>
            <person name="Kim S."/>
            <person name="Park J."/>
            <person name="Yeom S.-I."/>
            <person name="Kim Y.-M."/>
            <person name="Seo E."/>
            <person name="Kim K.-T."/>
            <person name="Kim M.-S."/>
            <person name="Lee J.M."/>
            <person name="Cheong K."/>
            <person name="Shin H.-S."/>
            <person name="Kim S.-B."/>
            <person name="Han K."/>
            <person name="Lee J."/>
            <person name="Park M."/>
            <person name="Lee H.-A."/>
            <person name="Lee H.-Y."/>
            <person name="Lee Y."/>
            <person name="Oh S."/>
            <person name="Lee J.H."/>
            <person name="Choi E."/>
            <person name="Choi E."/>
            <person name="Lee S.E."/>
            <person name="Jeon J."/>
            <person name="Kim H."/>
            <person name="Choi G."/>
            <person name="Song H."/>
            <person name="Lee J."/>
            <person name="Lee S.-C."/>
            <person name="Kwon J.-K."/>
            <person name="Lee H.-Y."/>
            <person name="Koo N."/>
            <person name="Hong Y."/>
            <person name="Kim R.W."/>
            <person name="Kang W.-H."/>
            <person name="Huh J.H."/>
            <person name="Kang B.-C."/>
            <person name="Yang T.-J."/>
            <person name="Lee Y.-H."/>
            <person name="Bennetzen J.L."/>
            <person name="Choi D."/>
        </authorList>
    </citation>
    <scope>NUCLEOTIDE SEQUENCE [LARGE SCALE GENOMIC DNA]</scope>
    <source>
        <strain evidence="6">cv. PBC81</strain>
    </source>
</reference>
<dbReference type="PROSITE" id="PS50600">
    <property type="entry name" value="ULP_PROTEASE"/>
    <property type="match status" value="1"/>
</dbReference>